<dbReference type="OrthoDB" id="9802805at2"/>
<protein>
    <submittedName>
        <fullName evidence="9">ADP-ribose pyrophosphatase YjhB, NUDIX family</fullName>
    </submittedName>
    <submittedName>
        <fullName evidence="8">Coenzyme A pyrophosphatase</fullName>
    </submittedName>
</protein>
<evidence type="ECO:0000256" key="1">
    <source>
        <dbReference type="ARBA" id="ARBA00001936"/>
    </source>
</evidence>
<comment type="cofactor">
    <cofactor evidence="1">
        <name>Mn(2+)</name>
        <dbReference type="ChEBI" id="CHEBI:29035"/>
    </cofactor>
</comment>
<evidence type="ECO:0000313" key="8">
    <source>
        <dbReference type="EMBL" id="GEK88502.1"/>
    </source>
</evidence>
<evidence type="ECO:0000313" key="9">
    <source>
        <dbReference type="EMBL" id="SEL99664.1"/>
    </source>
</evidence>
<organism evidence="9 10">
    <name type="scientific">Alkalibacterium putridalgicola</name>
    <dbReference type="NCBI Taxonomy" id="426703"/>
    <lineage>
        <taxon>Bacteria</taxon>
        <taxon>Bacillati</taxon>
        <taxon>Bacillota</taxon>
        <taxon>Bacilli</taxon>
        <taxon>Lactobacillales</taxon>
        <taxon>Carnobacteriaceae</taxon>
        <taxon>Alkalibacterium</taxon>
    </lineage>
</organism>
<name>A0A1H7US63_9LACT</name>
<dbReference type="InterPro" id="IPR015797">
    <property type="entry name" value="NUDIX_hydrolase-like_dom_sf"/>
</dbReference>
<dbReference type="PROSITE" id="PS51462">
    <property type="entry name" value="NUDIX"/>
    <property type="match status" value="1"/>
</dbReference>
<dbReference type="RefSeq" id="WP_091488547.1">
    <property type="nucleotide sequence ID" value="NZ_BJUX01000004.1"/>
</dbReference>
<dbReference type="SUPFAM" id="SSF55811">
    <property type="entry name" value="Nudix"/>
    <property type="match status" value="1"/>
</dbReference>
<sequence length="206" mass="23977">MIEKIRDMMADHQPDAITKQSKYAVLLPLVRVNEAIHILYEVRSHRVSQPGETSFPGGALETGETFEEAALRETEEELVLDRGKITVLGEMDYIVKQNHIIKCFVGWLPEVDADRLEPNEEVEAVFTIPLDYFLTTEPKYYETRLKMERDADFPVELISGGQKYKWRNVTQQIPFYRLSDHYLWGYTAHLTHRFSELIKNEANKAD</sequence>
<accession>A0A1H7US63</accession>
<proteinExistence type="predicted"/>
<dbReference type="PANTHER" id="PTHR12992:SF11">
    <property type="entry name" value="MITOCHONDRIAL COENZYME A DIPHOSPHATASE NUDT8"/>
    <property type="match status" value="1"/>
</dbReference>
<evidence type="ECO:0000259" key="7">
    <source>
        <dbReference type="PROSITE" id="PS51462"/>
    </source>
</evidence>
<keyword evidence="4" id="KW-0378">Hydrolase</keyword>
<evidence type="ECO:0000256" key="3">
    <source>
        <dbReference type="ARBA" id="ARBA00022723"/>
    </source>
</evidence>
<evidence type="ECO:0000313" key="10">
    <source>
        <dbReference type="Proteomes" id="UP000198548"/>
    </source>
</evidence>
<dbReference type="Pfam" id="PF00293">
    <property type="entry name" value="NUDIX"/>
    <property type="match status" value="1"/>
</dbReference>
<evidence type="ECO:0000256" key="5">
    <source>
        <dbReference type="ARBA" id="ARBA00022842"/>
    </source>
</evidence>
<dbReference type="CDD" id="cd03426">
    <property type="entry name" value="NUDIX_CoAse_Nudt7"/>
    <property type="match status" value="1"/>
</dbReference>
<evidence type="ECO:0000256" key="4">
    <source>
        <dbReference type="ARBA" id="ARBA00022801"/>
    </source>
</evidence>
<evidence type="ECO:0000256" key="6">
    <source>
        <dbReference type="ARBA" id="ARBA00023211"/>
    </source>
</evidence>
<dbReference type="Proteomes" id="UP000321425">
    <property type="component" value="Unassembled WGS sequence"/>
</dbReference>
<keyword evidence="3" id="KW-0479">Metal-binding</keyword>
<dbReference type="STRING" id="426703.SAMN04488100_11936"/>
<evidence type="ECO:0000256" key="2">
    <source>
        <dbReference type="ARBA" id="ARBA00001946"/>
    </source>
</evidence>
<dbReference type="EMBL" id="FOBL01000019">
    <property type="protein sequence ID" value="SEL99664.1"/>
    <property type="molecule type" value="Genomic_DNA"/>
</dbReference>
<dbReference type="InterPro" id="IPR045121">
    <property type="entry name" value="CoAse"/>
</dbReference>
<dbReference type="GO" id="GO:0046872">
    <property type="term" value="F:metal ion binding"/>
    <property type="evidence" value="ECO:0007669"/>
    <property type="project" value="UniProtKB-KW"/>
</dbReference>
<feature type="domain" description="Nudix hydrolase" evidence="7">
    <location>
        <begin position="20"/>
        <end position="151"/>
    </location>
</feature>
<dbReference type="Proteomes" id="UP000198548">
    <property type="component" value="Unassembled WGS sequence"/>
</dbReference>
<keyword evidence="6" id="KW-0464">Manganese</keyword>
<dbReference type="PANTHER" id="PTHR12992">
    <property type="entry name" value="NUDIX HYDROLASE"/>
    <property type="match status" value="1"/>
</dbReference>
<dbReference type="GO" id="GO:0010945">
    <property type="term" value="F:coenzyme A diphosphatase activity"/>
    <property type="evidence" value="ECO:0007669"/>
    <property type="project" value="InterPro"/>
</dbReference>
<dbReference type="InterPro" id="IPR000086">
    <property type="entry name" value="NUDIX_hydrolase_dom"/>
</dbReference>
<reference evidence="9 10" key="1">
    <citation type="submission" date="2016-10" db="EMBL/GenBank/DDBJ databases">
        <authorList>
            <person name="de Groot N.N."/>
        </authorList>
    </citation>
    <scope>NUCLEOTIDE SEQUENCE [LARGE SCALE GENOMIC DNA]</scope>
    <source>
        <strain evidence="9 10">DSM 19182</strain>
    </source>
</reference>
<keyword evidence="5" id="KW-0460">Magnesium</keyword>
<evidence type="ECO:0000313" key="11">
    <source>
        <dbReference type="Proteomes" id="UP000321425"/>
    </source>
</evidence>
<dbReference type="EMBL" id="BJUX01000004">
    <property type="protein sequence ID" value="GEK88502.1"/>
    <property type="molecule type" value="Genomic_DNA"/>
</dbReference>
<comment type="cofactor">
    <cofactor evidence="2">
        <name>Mg(2+)</name>
        <dbReference type="ChEBI" id="CHEBI:18420"/>
    </cofactor>
</comment>
<reference evidence="8 11" key="2">
    <citation type="submission" date="2019-07" db="EMBL/GenBank/DDBJ databases">
        <title>Whole genome shotgun sequence of Alkalibacterium putridalgicola NBRC 103243.</title>
        <authorList>
            <person name="Hosoyama A."/>
            <person name="Uohara A."/>
            <person name="Ohji S."/>
            <person name="Ichikawa N."/>
        </authorList>
    </citation>
    <scope>NUCLEOTIDE SEQUENCE [LARGE SCALE GENOMIC DNA]</scope>
    <source>
        <strain evidence="8 11">NBRC 103243</strain>
    </source>
</reference>
<gene>
    <name evidence="8" type="ORF">APU01nite_05410</name>
    <name evidence="9" type="ORF">SAMN04488100_11936</name>
</gene>
<keyword evidence="11" id="KW-1185">Reference proteome</keyword>
<dbReference type="AlphaFoldDB" id="A0A1H7US63"/>
<dbReference type="Gene3D" id="3.90.79.10">
    <property type="entry name" value="Nucleoside Triphosphate Pyrophosphohydrolase"/>
    <property type="match status" value="1"/>
</dbReference>